<evidence type="ECO:0000256" key="4">
    <source>
        <dbReference type="ARBA" id="ARBA00022840"/>
    </source>
</evidence>
<dbReference type="GO" id="GO:0016787">
    <property type="term" value="F:hydrolase activity"/>
    <property type="evidence" value="ECO:0007669"/>
    <property type="project" value="UniProtKB-KW"/>
</dbReference>
<keyword evidence="3" id="KW-0347">Helicase</keyword>
<accession>A0A6J2V2R0</accession>
<evidence type="ECO:0000313" key="6">
    <source>
        <dbReference type="Proteomes" id="UP000504632"/>
    </source>
</evidence>
<dbReference type="GO" id="GO:0000724">
    <property type="term" value="P:double-strand break repair via homologous recombination"/>
    <property type="evidence" value="ECO:0007669"/>
    <property type="project" value="TreeGrafter"/>
</dbReference>
<protein>
    <submittedName>
        <fullName evidence="7">F-box DNA helicase 1-like</fullName>
    </submittedName>
</protein>
<evidence type="ECO:0000313" key="7">
    <source>
        <dbReference type="RefSeq" id="XP_030626052.1"/>
    </source>
</evidence>
<dbReference type="GO" id="GO:0003677">
    <property type="term" value="F:DNA binding"/>
    <property type="evidence" value="ECO:0007669"/>
    <property type="project" value="InterPro"/>
</dbReference>
<keyword evidence="4" id="KW-0067">ATP-binding</keyword>
<dbReference type="Proteomes" id="UP000504632">
    <property type="component" value="Chromosome 3"/>
</dbReference>
<dbReference type="InterPro" id="IPR014016">
    <property type="entry name" value="UvrD-like_ATP-bd"/>
</dbReference>
<proteinExistence type="predicted"/>
<evidence type="ECO:0000256" key="3">
    <source>
        <dbReference type="ARBA" id="ARBA00022806"/>
    </source>
</evidence>
<organism evidence="6 7">
    <name type="scientific">Chanos chanos</name>
    <name type="common">Milkfish</name>
    <name type="synonym">Mugil chanos</name>
    <dbReference type="NCBI Taxonomy" id="29144"/>
    <lineage>
        <taxon>Eukaryota</taxon>
        <taxon>Metazoa</taxon>
        <taxon>Chordata</taxon>
        <taxon>Craniata</taxon>
        <taxon>Vertebrata</taxon>
        <taxon>Euteleostomi</taxon>
        <taxon>Actinopterygii</taxon>
        <taxon>Neopterygii</taxon>
        <taxon>Teleostei</taxon>
        <taxon>Ostariophysi</taxon>
        <taxon>Gonorynchiformes</taxon>
        <taxon>Chanidae</taxon>
        <taxon>Chanos</taxon>
    </lineage>
</organism>
<sequence length="713" mass="80628">MRRGSEELKCSSILCLYWCFALEIPLLRLALAELLASRSPDLKAASLALSRRKRYVRYQQQEHDVVEEVKSLLQQNHIVKENKQFLLNMVRFLSSQAVTPGSVCLQQVLVCVSGHRLYSQAEACIRHRIPDLLGTDGAPNPWSVIVLLLVLAGGVRDVLDLVVRLQWSGCPLNHAQVTELLWATATLLLAMTHSDCPVGNRLHYDVFYVLQLMENAPPRQTDENVSDLQMSQEQQHILNHDVQSDHVVKIMAFAGTGKTSTLLRYAQRRPKLHLLYVAFNKSVAEQARRTFPKNVHCRTIHSLAHESVGHRYQKAKKLRTRQKAYFVARVLPKGHGGFVNAKVVIRTIDMFCASVDQVIGVEHVPKEYKNTTGLMKTPTEAEKEKFVEIAKELWDKMVSLESVEDDTDAFYMTTDGYLKLWQLQKPQLENYDIILIDEAQDCTPAIMDIILSQRCGKILVGDPHQQIYTFRGAVNALYTVPHTHIYYLTQSFRFGSEIAYTGATILSFCKGVTKNLIGGSQGGSVRGENSSVLTGLKSGLGQGEGKVAVLCRKNITVFIQAATLVEANPDCRIYLIGGVADFALPKIMDVWRLMQPEYEVRKEIKDPFIKRFVREGGGDYESFRGYVTLSEDLELEYHLSVVEKYKQRIPHLIERIRNSAQRTQRQRHKADFILGTLHKSKGMEFDTVVIADDFSIVNMALQTSPRTGKLSEI</sequence>
<dbReference type="Pfam" id="PF00580">
    <property type="entry name" value="UvrD-helicase"/>
    <property type="match status" value="1"/>
</dbReference>
<keyword evidence="2" id="KW-0378">Hydrolase</keyword>
<dbReference type="GeneID" id="115808732"/>
<keyword evidence="1" id="KW-0547">Nucleotide-binding</keyword>
<dbReference type="PANTHER" id="PTHR11070:SF30">
    <property type="entry name" value="F-BOX DNA HELICASE 1"/>
    <property type="match status" value="1"/>
</dbReference>
<dbReference type="GO" id="GO:0043138">
    <property type="term" value="F:3'-5' DNA helicase activity"/>
    <property type="evidence" value="ECO:0007669"/>
    <property type="project" value="TreeGrafter"/>
</dbReference>
<name>A0A6J2V2R0_CHACN</name>
<dbReference type="PANTHER" id="PTHR11070">
    <property type="entry name" value="UVRD / RECB / PCRA DNA HELICASE FAMILY MEMBER"/>
    <property type="match status" value="1"/>
</dbReference>
<feature type="domain" description="UvrD-like helicase ATP-binding" evidence="5">
    <location>
        <begin position="230"/>
        <end position="478"/>
    </location>
</feature>
<evidence type="ECO:0000256" key="1">
    <source>
        <dbReference type="ARBA" id="ARBA00022741"/>
    </source>
</evidence>
<dbReference type="SUPFAM" id="SSF52540">
    <property type="entry name" value="P-loop containing nucleoside triphosphate hydrolases"/>
    <property type="match status" value="1"/>
</dbReference>
<dbReference type="Gene3D" id="3.40.50.300">
    <property type="entry name" value="P-loop containing nucleotide triphosphate hydrolases"/>
    <property type="match status" value="1"/>
</dbReference>
<dbReference type="InParanoid" id="A0A6J2V2R0"/>
<evidence type="ECO:0000256" key="2">
    <source>
        <dbReference type="ARBA" id="ARBA00022801"/>
    </source>
</evidence>
<dbReference type="GO" id="GO:0005524">
    <property type="term" value="F:ATP binding"/>
    <property type="evidence" value="ECO:0007669"/>
    <property type="project" value="UniProtKB-KW"/>
</dbReference>
<dbReference type="AlphaFoldDB" id="A0A6J2V2R0"/>
<evidence type="ECO:0000259" key="5">
    <source>
        <dbReference type="Pfam" id="PF00580"/>
    </source>
</evidence>
<dbReference type="OrthoDB" id="1470711at2759"/>
<dbReference type="RefSeq" id="XP_030626052.1">
    <property type="nucleotide sequence ID" value="XM_030770192.1"/>
</dbReference>
<dbReference type="InterPro" id="IPR000212">
    <property type="entry name" value="DNA_helicase_UvrD/REP"/>
</dbReference>
<keyword evidence="6" id="KW-1185">Reference proteome</keyword>
<dbReference type="GO" id="GO:0031297">
    <property type="term" value="P:replication fork processing"/>
    <property type="evidence" value="ECO:0007669"/>
    <property type="project" value="TreeGrafter"/>
</dbReference>
<reference evidence="7" key="1">
    <citation type="submission" date="2025-08" db="UniProtKB">
        <authorList>
            <consortium name="RefSeq"/>
        </authorList>
    </citation>
    <scope>IDENTIFICATION</scope>
</reference>
<gene>
    <name evidence="7" type="primary">LOC115808732</name>
</gene>
<dbReference type="GO" id="GO:0005634">
    <property type="term" value="C:nucleus"/>
    <property type="evidence" value="ECO:0007669"/>
    <property type="project" value="TreeGrafter"/>
</dbReference>
<dbReference type="InterPro" id="IPR027417">
    <property type="entry name" value="P-loop_NTPase"/>
</dbReference>